<dbReference type="RefSeq" id="WP_084239212.1">
    <property type="nucleotide sequence ID" value="NZ_FWXT01000001.1"/>
</dbReference>
<proteinExistence type="predicted"/>
<dbReference type="Gene3D" id="3.40.50.1820">
    <property type="entry name" value="alpha/beta hydrolase"/>
    <property type="match status" value="1"/>
</dbReference>
<evidence type="ECO:0000313" key="1">
    <source>
        <dbReference type="EMBL" id="SMC76229.1"/>
    </source>
</evidence>
<sequence length="273" mass="31701">MTEHFFEHPFVKLHYYKFGTGPRHMLCFHGFGMHGKQFKLLTAQLGQQYTFWGFDLFFHKETRLTDQSLTTVKKGLLKSELASLILDFCKHQQISSFSVIGYSMGSHYATALVEELPAMVNEYIVAAPSSVYPGKLVRFFSSNKAGNKMLEKFLLSEKATVRLIDFARWLRFIDATGQKLLHKEIGTPKLRFALYACFTYLRLLETDEDKLISNLESHKIKSIFIFGRYDKMYLPRIGKRFFSKYTSGDVIVLEETHEMINLNFVNRLVQSLL</sequence>
<gene>
    <name evidence="1" type="ORF">SAMN04488524_2619</name>
</gene>
<dbReference type="OrthoDB" id="975949at2"/>
<dbReference type="STRING" id="151894.SAMN04488524_2619"/>
<name>A0A1W2BTK7_9SPHI</name>
<protein>
    <submittedName>
        <fullName evidence="1">Pimeloyl-ACP methyl ester carboxylesterase</fullName>
    </submittedName>
</protein>
<keyword evidence="2" id="KW-1185">Reference proteome</keyword>
<organism evidence="1 2">
    <name type="scientific">Pedobacter africanus</name>
    <dbReference type="NCBI Taxonomy" id="151894"/>
    <lineage>
        <taxon>Bacteria</taxon>
        <taxon>Pseudomonadati</taxon>
        <taxon>Bacteroidota</taxon>
        <taxon>Sphingobacteriia</taxon>
        <taxon>Sphingobacteriales</taxon>
        <taxon>Sphingobacteriaceae</taxon>
        <taxon>Pedobacter</taxon>
    </lineage>
</organism>
<evidence type="ECO:0000313" key="2">
    <source>
        <dbReference type="Proteomes" id="UP000192756"/>
    </source>
</evidence>
<reference evidence="2" key="1">
    <citation type="submission" date="2017-04" db="EMBL/GenBank/DDBJ databases">
        <authorList>
            <person name="Varghese N."/>
            <person name="Submissions S."/>
        </authorList>
    </citation>
    <scope>NUCLEOTIDE SEQUENCE [LARGE SCALE GENOMIC DNA]</scope>
    <source>
        <strain evidence="2">DSM 12126</strain>
    </source>
</reference>
<dbReference type="InterPro" id="IPR029058">
    <property type="entry name" value="AB_hydrolase_fold"/>
</dbReference>
<accession>A0A1W2BTK7</accession>
<dbReference type="SUPFAM" id="SSF53474">
    <property type="entry name" value="alpha/beta-Hydrolases"/>
    <property type="match status" value="1"/>
</dbReference>
<dbReference type="EMBL" id="FWXT01000001">
    <property type="protein sequence ID" value="SMC76229.1"/>
    <property type="molecule type" value="Genomic_DNA"/>
</dbReference>
<dbReference type="AlphaFoldDB" id="A0A1W2BTK7"/>
<dbReference type="Proteomes" id="UP000192756">
    <property type="component" value="Unassembled WGS sequence"/>
</dbReference>